<dbReference type="GO" id="GO:0050660">
    <property type="term" value="F:flavin adenine dinucleotide binding"/>
    <property type="evidence" value="ECO:0007669"/>
    <property type="project" value="InterPro"/>
</dbReference>
<organism evidence="16 17">
    <name type="scientific">Pleurodeles waltl</name>
    <name type="common">Iberian ribbed newt</name>
    <dbReference type="NCBI Taxonomy" id="8319"/>
    <lineage>
        <taxon>Eukaryota</taxon>
        <taxon>Metazoa</taxon>
        <taxon>Chordata</taxon>
        <taxon>Craniata</taxon>
        <taxon>Vertebrata</taxon>
        <taxon>Euteleostomi</taxon>
        <taxon>Amphibia</taxon>
        <taxon>Batrachia</taxon>
        <taxon>Caudata</taxon>
        <taxon>Salamandroidea</taxon>
        <taxon>Salamandridae</taxon>
        <taxon>Pleurodelinae</taxon>
        <taxon>Pleurodeles</taxon>
    </lineage>
</organism>
<dbReference type="Pfam" id="PF01207">
    <property type="entry name" value="Dus"/>
    <property type="match status" value="1"/>
</dbReference>
<dbReference type="CDD" id="cd02801">
    <property type="entry name" value="DUS_like_FMN"/>
    <property type="match status" value="1"/>
</dbReference>
<keyword evidence="5 12" id="KW-0819">tRNA processing</keyword>
<accession>A0AAV7SA40</accession>
<dbReference type="EC" id="1.3.1.-" evidence="12"/>
<evidence type="ECO:0000256" key="11">
    <source>
        <dbReference type="ARBA" id="ARBA00060741"/>
    </source>
</evidence>
<protein>
    <recommendedName>
        <fullName evidence="12">tRNA-dihydrouridine synthase</fullName>
        <ecNumber evidence="12">1.3.1.-</ecNumber>
    </recommendedName>
</protein>
<sequence length="338" mass="38109">MSRVEPALAVSCKVGRKIIRSSSMKGDYLEYLQCPQPNPVDLFRPGHIVKICAPMVRYSKLAFRTLVRKYYCDLCYTPMIVATDFVKSVKARDSEFTTNQGDRPLIVQFAAKEAQTLADAACMVSPFADGVDLNCGCPQRWALAEGYGACLINKPDLVKDMVRQVRNQVDMPTFSVSIKIRIHEDITRTVDLCRKAEAAGVSWITVHGRSVEERHQPVHYEEIKTIKDSMSIPVVANGDIRNLKEVEHVHEMTGADGIMAARGLLANPAMFAGYEETPLRCIQDWIDIALQHGTPFTCLHHHLMYMMERISSRQEKRVFNVLSSTSAVLDYLREHYGV</sequence>
<comment type="catalytic activity">
    <reaction evidence="9">
        <text>5,6-dihydrouridine(20b) in tRNA + NAD(+) = uridine(20b) in tRNA + NADH + H(+)</text>
        <dbReference type="Rhea" id="RHEA:53352"/>
        <dbReference type="Rhea" id="RHEA-COMP:13537"/>
        <dbReference type="Rhea" id="RHEA-COMP:13538"/>
        <dbReference type="ChEBI" id="CHEBI:15378"/>
        <dbReference type="ChEBI" id="CHEBI:57540"/>
        <dbReference type="ChEBI" id="CHEBI:57945"/>
        <dbReference type="ChEBI" id="CHEBI:65315"/>
        <dbReference type="ChEBI" id="CHEBI:74443"/>
        <dbReference type="EC" id="1.3.1.90"/>
    </reaction>
    <physiologicalReaction direction="right-to-left" evidence="9">
        <dbReference type="Rhea" id="RHEA:53354"/>
    </physiologicalReaction>
</comment>
<evidence type="ECO:0000313" key="16">
    <source>
        <dbReference type="EMBL" id="KAJ1161349.1"/>
    </source>
</evidence>
<feature type="active site" description="Proton donor" evidence="13">
    <location>
        <position position="137"/>
    </location>
</feature>
<dbReference type="InterPro" id="IPR013785">
    <property type="entry name" value="Aldolase_TIM"/>
</dbReference>
<feature type="binding site" evidence="14">
    <location>
        <position position="108"/>
    </location>
    <ligand>
        <name>FMN</name>
        <dbReference type="ChEBI" id="CHEBI:58210"/>
    </ligand>
</feature>
<proteinExistence type="inferred from homology"/>
<comment type="similarity">
    <text evidence="11">Belongs to the Dus family. Dus4 subfamily.</text>
</comment>
<keyword evidence="6 12" id="KW-0560">Oxidoreductase</keyword>
<comment type="caution">
    <text evidence="16">The sequence shown here is derived from an EMBL/GenBank/DDBJ whole genome shotgun (WGS) entry which is preliminary data.</text>
</comment>
<evidence type="ECO:0000256" key="4">
    <source>
        <dbReference type="ARBA" id="ARBA00022643"/>
    </source>
</evidence>
<dbReference type="InterPro" id="IPR018517">
    <property type="entry name" value="tRNA_hU_synthase_CS"/>
</dbReference>
<evidence type="ECO:0000256" key="3">
    <source>
        <dbReference type="ARBA" id="ARBA00022630"/>
    </source>
</evidence>
<comment type="cofactor">
    <cofactor evidence="1 12 14">
        <name>FMN</name>
        <dbReference type="ChEBI" id="CHEBI:58210"/>
    </cofactor>
</comment>
<comment type="function">
    <text evidence="2 12">Catalyzes the synthesis of dihydrouridine, a modified base found in the D-loop of most tRNAs.</text>
</comment>
<dbReference type="GO" id="GO:0102266">
    <property type="term" value="F:tRNA-dihydrouridine20a synthase activity"/>
    <property type="evidence" value="ECO:0007669"/>
    <property type="project" value="UniProtKB-EC"/>
</dbReference>
<dbReference type="PANTHER" id="PTHR11082:SF31">
    <property type="entry name" value="TRNA-DIHYDROURIDINE(20A_20B) SYNTHASE [NAD(P)+]-LIKE"/>
    <property type="match status" value="1"/>
</dbReference>
<comment type="catalytic activity">
    <reaction evidence="8">
        <text>5,6-dihydrouridine(20a) in tRNA + NAD(+) = uridine(20a) in tRNA + NADH + H(+)</text>
        <dbReference type="Rhea" id="RHEA:53348"/>
        <dbReference type="Rhea" id="RHEA-COMP:13535"/>
        <dbReference type="Rhea" id="RHEA-COMP:13536"/>
        <dbReference type="ChEBI" id="CHEBI:15378"/>
        <dbReference type="ChEBI" id="CHEBI:57540"/>
        <dbReference type="ChEBI" id="CHEBI:57945"/>
        <dbReference type="ChEBI" id="CHEBI:65315"/>
        <dbReference type="ChEBI" id="CHEBI:74443"/>
        <dbReference type="EC" id="1.3.1.90"/>
    </reaction>
    <physiologicalReaction direction="right-to-left" evidence="8">
        <dbReference type="Rhea" id="RHEA:53350"/>
    </physiologicalReaction>
</comment>
<evidence type="ECO:0000256" key="1">
    <source>
        <dbReference type="ARBA" id="ARBA00001917"/>
    </source>
</evidence>
<dbReference type="AlphaFoldDB" id="A0AAV7SA40"/>
<dbReference type="FunFam" id="3.20.20.70:FF:000100">
    <property type="entry name" value="tRNA-dihydrouridine synthase"/>
    <property type="match status" value="1"/>
</dbReference>
<keyword evidence="17" id="KW-1185">Reference proteome</keyword>
<evidence type="ECO:0000259" key="15">
    <source>
        <dbReference type="Pfam" id="PF01207"/>
    </source>
</evidence>
<evidence type="ECO:0000256" key="7">
    <source>
        <dbReference type="ARBA" id="ARBA00050434"/>
    </source>
</evidence>
<name>A0AAV7SA40_PLEWA</name>
<gene>
    <name evidence="16" type="ORF">NDU88_001836</name>
</gene>
<keyword evidence="3 12" id="KW-0285">Flavoprotein</keyword>
<evidence type="ECO:0000313" key="17">
    <source>
        <dbReference type="Proteomes" id="UP001066276"/>
    </source>
</evidence>
<evidence type="ECO:0000256" key="2">
    <source>
        <dbReference type="ARBA" id="ARBA00002468"/>
    </source>
</evidence>
<dbReference type="Proteomes" id="UP001066276">
    <property type="component" value="Chromosome 4_2"/>
</dbReference>
<evidence type="ECO:0000256" key="9">
    <source>
        <dbReference type="ARBA" id="ARBA00051932"/>
    </source>
</evidence>
<reference evidence="16" key="1">
    <citation type="journal article" date="2022" name="bioRxiv">
        <title>Sequencing and chromosome-scale assembly of the giantPleurodeles waltlgenome.</title>
        <authorList>
            <person name="Brown T."/>
            <person name="Elewa A."/>
            <person name="Iarovenko S."/>
            <person name="Subramanian E."/>
            <person name="Araus A.J."/>
            <person name="Petzold A."/>
            <person name="Susuki M."/>
            <person name="Suzuki K.-i.T."/>
            <person name="Hayashi T."/>
            <person name="Toyoda A."/>
            <person name="Oliveira C."/>
            <person name="Osipova E."/>
            <person name="Leigh N.D."/>
            <person name="Simon A."/>
            <person name="Yun M.H."/>
        </authorList>
    </citation>
    <scope>NUCLEOTIDE SEQUENCE</scope>
    <source>
        <strain evidence="16">20211129_DDA</strain>
        <tissue evidence="16">Liver</tissue>
    </source>
</reference>
<evidence type="ECO:0000256" key="5">
    <source>
        <dbReference type="ARBA" id="ARBA00022694"/>
    </source>
</evidence>
<dbReference type="PANTHER" id="PTHR11082">
    <property type="entry name" value="TRNA-DIHYDROURIDINE SYNTHASE"/>
    <property type="match status" value="1"/>
</dbReference>
<feature type="binding site" evidence="14">
    <location>
        <position position="207"/>
    </location>
    <ligand>
        <name>FMN</name>
        <dbReference type="ChEBI" id="CHEBI:58210"/>
    </ligand>
</feature>
<keyword evidence="4 12" id="KW-0288">FMN</keyword>
<evidence type="ECO:0000256" key="14">
    <source>
        <dbReference type="PIRSR" id="PIRSR006621-2"/>
    </source>
</evidence>
<dbReference type="PIRSF" id="PIRSF006621">
    <property type="entry name" value="Dus"/>
    <property type="match status" value="1"/>
</dbReference>
<evidence type="ECO:0000256" key="6">
    <source>
        <dbReference type="ARBA" id="ARBA00023002"/>
    </source>
</evidence>
<dbReference type="InterPro" id="IPR035587">
    <property type="entry name" value="DUS-like_FMN-bd"/>
</dbReference>
<feature type="binding site" evidence="14">
    <location>
        <begin position="54"/>
        <end position="56"/>
    </location>
    <ligand>
        <name>FMN</name>
        <dbReference type="ChEBI" id="CHEBI:58210"/>
    </ligand>
</feature>
<comment type="catalytic activity">
    <reaction evidence="10">
        <text>5,6-dihydrouridine(20a) in tRNA + NADP(+) = uridine(20a) in tRNA + NADPH + H(+)</text>
        <dbReference type="Rhea" id="RHEA:53344"/>
        <dbReference type="Rhea" id="RHEA-COMP:13535"/>
        <dbReference type="Rhea" id="RHEA-COMP:13536"/>
        <dbReference type="ChEBI" id="CHEBI:15378"/>
        <dbReference type="ChEBI" id="CHEBI:57783"/>
        <dbReference type="ChEBI" id="CHEBI:58349"/>
        <dbReference type="ChEBI" id="CHEBI:65315"/>
        <dbReference type="ChEBI" id="CHEBI:74443"/>
        <dbReference type="EC" id="1.3.1.90"/>
    </reaction>
    <physiologicalReaction direction="right-to-left" evidence="10">
        <dbReference type="Rhea" id="RHEA:53346"/>
    </physiologicalReaction>
</comment>
<dbReference type="Gene3D" id="3.20.20.70">
    <property type="entry name" value="Aldolase class I"/>
    <property type="match status" value="1"/>
</dbReference>
<comment type="catalytic activity">
    <reaction evidence="7">
        <text>5,6-dihydrouridine(20b) in tRNA + NADP(+) = uridine(20b) in tRNA + NADPH + H(+)</text>
        <dbReference type="Rhea" id="RHEA:53356"/>
        <dbReference type="Rhea" id="RHEA-COMP:13537"/>
        <dbReference type="Rhea" id="RHEA-COMP:13538"/>
        <dbReference type="ChEBI" id="CHEBI:15378"/>
        <dbReference type="ChEBI" id="CHEBI:57783"/>
        <dbReference type="ChEBI" id="CHEBI:58349"/>
        <dbReference type="ChEBI" id="CHEBI:65315"/>
        <dbReference type="ChEBI" id="CHEBI:74443"/>
        <dbReference type="EC" id="1.3.1.90"/>
    </reaction>
    <physiologicalReaction direction="right-to-left" evidence="7">
        <dbReference type="Rhea" id="RHEA:53358"/>
    </physiologicalReaction>
</comment>
<dbReference type="EMBL" id="JANPWB010000008">
    <property type="protein sequence ID" value="KAJ1161349.1"/>
    <property type="molecule type" value="Genomic_DNA"/>
</dbReference>
<evidence type="ECO:0000256" key="8">
    <source>
        <dbReference type="ARBA" id="ARBA00051779"/>
    </source>
</evidence>
<evidence type="ECO:0000256" key="12">
    <source>
        <dbReference type="PIRNR" id="PIRNR006621"/>
    </source>
</evidence>
<evidence type="ECO:0000256" key="10">
    <source>
        <dbReference type="ARBA" id="ARBA00052996"/>
    </source>
</evidence>
<feature type="binding site" evidence="14">
    <location>
        <begin position="261"/>
        <end position="262"/>
    </location>
    <ligand>
        <name>FMN</name>
        <dbReference type="ChEBI" id="CHEBI:58210"/>
    </ligand>
</feature>
<comment type="similarity">
    <text evidence="12">Belongs to the dus family.</text>
</comment>
<dbReference type="InterPro" id="IPR001269">
    <property type="entry name" value="DUS_fam"/>
</dbReference>
<evidence type="ECO:0000256" key="13">
    <source>
        <dbReference type="PIRSR" id="PIRSR006621-1"/>
    </source>
</evidence>
<dbReference type="PROSITE" id="PS01136">
    <property type="entry name" value="UPF0034"/>
    <property type="match status" value="1"/>
</dbReference>
<keyword evidence="14" id="KW-0547">Nucleotide-binding</keyword>
<dbReference type="SUPFAM" id="SSF51395">
    <property type="entry name" value="FMN-linked oxidoreductases"/>
    <property type="match status" value="1"/>
</dbReference>
<feature type="domain" description="DUS-like FMN-binding" evidence="15">
    <location>
        <begin position="52"/>
        <end position="314"/>
    </location>
</feature>